<dbReference type="InterPro" id="IPR032675">
    <property type="entry name" value="LRR_dom_sf"/>
</dbReference>
<dbReference type="PANTHER" id="PTHR13382:SF69">
    <property type="entry name" value="FI18408P1"/>
    <property type="match status" value="1"/>
</dbReference>
<evidence type="ECO:0008006" key="3">
    <source>
        <dbReference type="Google" id="ProtNLM"/>
    </source>
</evidence>
<dbReference type="SMART" id="SM00367">
    <property type="entry name" value="LRR_CC"/>
    <property type="match status" value="6"/>
</dbReference>
<gene>
    <name evidence="1" type="ORF">JRQ81_006283</name>
</gene>
<dbReference type="SUPFAM" id="SSF52047">
    <property type="entry name" value="RNI-like"/>
    <property type="match status" value="1"/>
</dbReference>
<sequence length="242" mass="26453">MCQNLTNEAVNVLCQHQTGLTTLDLSGCSELTDQAVLTISSHLLHLQYLHLGKLPRITEAGFQKVSHLRQLQSLDVSECSLVSCGELVKAFSAVEGCPRLVSLNVAFCSLLQIISFPELRFLSLSLVPNLTDTSLLAVAHKCRSLEHLSLSHCVNLTDEGFVEAARSLRRLQHLVVSGCNQLTPRILKAVGQECQQLKSLDVSMCSKINMVDVDLFQSQLPPQSQTSIQSRFVGGADLSITL</sequence>
<protein>
    <recommendedName>
        <fullName evidence="3">Leucine rich repeat containing 29</fullName>
    </recommendedName>
</protein>
<comment type="caution">
    <text evidence="1">The sequence shown here is derived from an EMBL/GenBank/DDBJ whole genome shotgun (WGS) entry which is preliminary data.</text>
</comment>
<dbReference type="InterPro" id="IPR006553">
    <property type="entry name" value="Leu-rich_rpt_Cys-con_subtyp"/>
</dbReference>
<dbReference type="InterPro" id="IPR050648">
    <property type="entry name" value="F-box_LRR-repeat"/>
</dbReference>
<evidence type="ECO:0000313" key="1">
    <source>
        <dbReference type="EMBL" id="KAJ7311960.1"/>
    </source>
</evidence>
<dbReference type="Gene3D" id="3.80.10.10">
    <property type="entry name" value="Ribonuclease Inhibitor"/>
    <property type="match status" value="2"/>
</dbReference>
<organism evidence="1 2">
    <name type="scientific">Phrynocephalus forsythii</name>
    <dbReference type="NCBI Taxonomy" id="171643"/>
    <lineage>
        <taxon>Eukaryota</taxon>
        <taxon>Metazoa</taxon>
        <taxon>Chordata</taxon>
        <taxon>Craniata</taxon>
        <taxon>Vertebrata</taxon>
        <taxon>Euteleostomi</taxon>
        <taxon>Lepidosauria</taxon>
        <taxon>Squamata</taxon>
        <taxon>Bifurcata</taxon>
        <taxon>Unidentata</taxon>
        <taxon>Episquamata</taxon>
        <taxon>Toxicofera</taxon>
        <taxon>Iguania</taxon>
        <taxon>Acrodonta</taxon>
        <taxon>Agamidae</taxon>
        <taxon>Agaminae</taxon>
        <taxon>Phrynocephalus</taxon>
    </lineage>
</organism>
<keyword evidence="2" id="KW-1185">Reference proteome</keyword>
<dbReference type="InterPro" id="IPR001611">
    <property type="entry name" value="Leu-rich_rpt"/>
</dbReference>
<reference evidence="1" key="1">
    <citation type="journal article" date="2023" name="DNA Res.">
        <title>Chromosome-level genome assembly of Phrynocephalus forsythii using third-generation DNA sequencing and Hi-C analysis.</title>
        <authorList>
            <person name="Qi Y."/>
            <person name="Zhao W."/>
            <person name="Zhao Y."/>
            <person name="Niu C."/>
            <person name="Cao S."/>
            <person name="Zhang Y."/>
        </authorList>
    </citation>
    <scope>NUCLEOTIDE SEQUENCE</scope>
    <source>
        <tissue evidence="1">Muscle</tissue>
    </source>
</reference>
<name>A0A9Q0XEN8_9SAUR</name>
<dbReference type="Pfam" id="PF13516">
    <property type="entry name" value="LRR_6"/>
    <property type="match status" value="2"/>
</dbReference>
<dbReference type="PANTHER" id="PTHR13382">
    <property type="entry name" value="MITOCHONDRIAL ATP SYNTHASE COUPLING FACTOR B"/>
    <property type="match status" value="1"/>
</dbReference>
<dbReference type="Proteomes" id="UP001142489">
    <property type="component" value="Unassembled WGS sequence"/>
</dbReference>
<evidence type="ECO:0000313" key="2">
    <source>
        <dbReference type="Proteomes" id="UP001142489"/>
    </source>
</evidence>
<dbReference type="EMBL" id="JAPFRF010000013">
    <property type="protein sequence ID" value="KAJ7311960.1"/>
    <property type="molecule type" value="Genomic_DNA"/>
</dbReference>
<dbReference type="GO" id="GO:0005737">
    <property type="term" value="C:cytoplasm"/>
    <property type="evidence" value="ECO:0007669"/>
    <property type="project" value="TreeGrafter"/>
</dbReference>
<proteinExistence type="predicted"/>
<dbReference type="OrthoDB" id="27842at2759"/>
<accession>A0A9Q0XEN8</accession>
<dbReference type="AlphaFoldDB" id="A0A9Q0XEN8"/>